<evidence type="ECO:0000256" key="2">
    <source>
        <dbReference type="ARBA" id="ARBA00023242"/>
    </source>
</evidence>
<dbReference type="SUPFAM" id="SSF52540">
    <property type="entry name" value="P-loop containing nucleoside triphosphate hydrolases"/>
    <property type="match status" value="1"/>
</dbReference>
<keyword evidence="2" id="KW-0539">Nucleus</keyword>
<dbReference type="GO" id="GO:0005634">
    <property type="term" value="C:nucleus"/>
    <property type="evidence" value="ECO:0007669"/>
    <property type="project" value="TreeGrafter"/>
</dbReference>
<dbReference type="GO" id="GO:0016887">
    <property type="term" value="F:ATP hydrolysis activity"/>
    <property type="evidence" value="ECO:0007669"/>
    <property type="project" value="TreeGrafter"/>
</dbReference>
<dbReference type="GO" id="GO:0003682">
    <property type="term" value="F:chromatin binding"/>
    <property type="evidence" value="ECO:0007669"/>
    <property type="project" value="TreeGrafter"/>
</dbReference>
<feature type="region of interest" description="Disordered" evidence="3">
    <location>
        <begin position="244"/>
        <end position="268"/>
    </location>
</feature>
<dbReference type="GO" id="GO:0000785">
    <property type="term" value="C:chromatin"/>
    <property type="evidence" value="ECO:0007669"/>
    <property type="project" value="TreeGrafter"/>
</dbReference>
<dbReference type="InterPro" id="IPR027417">
    <property type="entry name" value="P-loop_NTPase"/>
</dbReference>
<evidence type="ECO:0000256" key="1">
    <source>
        <dbReference type="ARBA" id="ARBA00022801"/>
    </source>
</evidence>
<dbReference type="InterPro" id="IPR049730">
    <property type="entry name" value="SNF2/RAD54-like_C"/>
</dbReference>
<dbReference type="CDD" id="cd18793">
    <property type="entry name" value="SF2_C_SNF"/>
    <property type="match status" value="1"/>
</dbReference>
<dbReference type="GO" id="GO:0003677">
    <property type="term" value="F:DNA binding"/>
    <property type="evidence" value="ECO:0007669"/>
    <property type="project" value="TreeGrafter"/>
</dbReference>
<gene>
    <name evidence="4" type="ORF">PLUT1463_LOCUS10785</name>
</gene>
<evidence type="ECO:0008006" key="5">
    <source>
        <dbReference type="Google" id="ProtNLM"/>
    </source>
</evidence>
<dbReference type="AlphaFoldDB" id="A0A7R9UUY1"/>
<dbReference type="EMBL" id="HBEB01016761">
    <property type="protein sequence ID" value="CAD8276469.1"/>
    <property type="molecule type" value="Transcribed_RNA"/>
</dbReference>
<organism evidence="4">
    <name type="scientific">Diacronema lutheri</name>
    <name type="common">Unicellular marine alga</name>
    <name type="synonym">Monochrysis lutheri</name>
    <dbReference type="NCBI Taxonomy" id="2081491"/>
    <lineage>
        <taxon>Eukaryota</taxon>
        <taxon>Haptista</taxon>
        <taxon>Haptophyta</taxon>
        <taxon>Pavlovophyceae</taxon>
        <taxon>Pavlovales</taxon>
        <taxon>Pavlovaceae</taxon>
        <taxon>Diacronema</taxon>
    </lineage>
</organism>
<reference evidence="4" key="1">
    <citation type="submission" date="2021-01" db="EMBL/GenBank/DDBJ databases">
        <authorList>
            <person name="Corre E."/>
            <person name="Pelletier E."/>
            <person name="Niang G."/>
            <person name="Scheremetjew M."/>
            <person name="Finn R."/>
            <person name="Kale V."/>
            <person name="Holt S."/>
            <person name="Cochrane G."/>
            <person name="Meng A."/>
            <person name="Brown T."/>
            <person name="Cohen L."/>
        </authorList>
    </citation>
    <scope>NUCLEOTIDE SEQUENCE</scope>
    <source>
        <strain evidence="4">RCC1537</strain>
    </source>
</reference>
<dbReference type="PANTHER" id="PTHR45623:SF14">
    <property type="entry name" value="CHROMODOMAIN-HELICASE-DNA-BINDING PROTEIN 1"/>
    <property type="match status" value="1"/>
</dbReference>
<protein>
    <recommendedName>
        <fullName evidence="5">Chromatin-remodeling ATPase INO80</fullName>
    </recommendedName>
</protein>
<keyword evidence="1" id="KW-0378">Hydrolase</keyword>
<dbReference type="GO" id="GO:0034728">
    <property type="term" value="P:nucleosome organization"/>
    <property type="evidence" value="ECO:0007669"/>
    <property type="project" value="TreeGrafter"/>
</dbReference>
<sequence length="268" mass="28918">MMSADTVVLYDSDFNPQVDIQAQDRVHRIGQTKPVRIFRLVTRGTVEERIVSRASQKLYLERMVVGGRGGAAQTERERKTEDTADEVLSLGVSRSEVLAMLAFSMSGALDGSSLSTADVTDAMIDEVLAQSHGCIDEQQLEQVTIGVGGIMPMAAGGERPVLPEIDAAGLHAGIDPAVLEELRAFNEEEDGEDGDADARAAAALLEEEEMLAAAGGGRSKRKRTSRFIEVDGFMVLKLNDYTLEDGEPSVFGTELSLTKPKPRHSGRL</sequence>
<dbReference type="PANTHER" id="PTHR45623">
    <property type="entry name" value="CHROMODOMAIN-HELICASE-DNA-BINDING PROTEIN 3-RELATED-RELATED"/>
    <property type="match status" value="1"/>
</dbReference>
<evidence type="ECO:0000256" key="3">
    <source>
        <dbReference type="SAM" id="MobiDB-lite"/>
    </source>
</evidence>
<dbReference type="GO" id="GO:0140658">
    <property type="term" value="F:ATP-dependent chromatin remodeler activity"/>
    <property type="evidence" value="ECO:0007669"/>
    <property type="project" value="TreeGrafter"/>
</dbReference>
<dbReference type="Gene3D" id="3.40.50.300">
    <property type="entry name" value="P-loop containing nucleotide triphosphate hydrolases"/>
    <property type="match status" value="1"/>
</dbReference>
<evidence type="ECO:0000313" key="4">
    <source>
        <dbReference type="EMBL" id="CAD8276469.1"/>
    </source>
</evidence>
<accession>A0A7R9UUY1</accession>
<dbReference type="GO" id="GO:0042393">
    <property type="term" value="F:histone binding"/>
    <property type="evidence" value="ECO:0007669"/>
    <property type="project" value="TreeGrafter"/>
</dbReference>
<proteinExistence type="predicted"/>
<name>A0A7R9UUY1_DIALT</name>